<dbReference type="Pfam" id="PF02080">
    <property type="entry name" value="TrkA_C"/>
    <property type="match status" value="1"/>
</dbReference>
<dbReference type="Proteomes" id="UP000824139">
    <property type="component" value="Unassembled WGS sequence"/>
</dbReference>
<evidence type="ECO:0000259" key="10">
    <source>
        <dbReference type="PROSITE" id="PS51202"/>
    </source>
</evidence>
<dbReference type="Gene3D" id="3.30.70.1450">
    <property type="entry name" value="Regulator of K+ conductance, C-terminal domain"/>
    <property type="match status" value="1"/>
</dbReference>
<dbReference type="Pfam" id="PF00999">
    <property type="entry name" value="Na_H_Exchanger"/>
    <property type="match status" value="1"/>
</dbReference>
<sequence>MILNEILLISSVLLVSAILLNKIGGKFGVPSLLIFILVGILAGSDGILGIHFEDYSLSQYVGIVAISYILFMGGLSVNIDELKPIMKEGIILATLGVFVTGIVTGLCSYYLLNLPLLECFLLGAIVSSTDAAAVFGVLRSKSISLGNNLKPLLEFESGSNDPMAVFLTLGVIGLISGQLNITGLIFDFFRQMLLGIAFGYIIAKLTVILINKIKLEYDSLYVVITLASVIFTYSFITILGGNGFIGVYVCGLVMAANKFVNKKTLIKFHDAIAWLMQIVMFMILGLLVNFKEGFVHTKEAFLVALILIFVARPIAVFLCDVGFKRTIREKLMISWVGLRGAAPIVLATFPLTANVPHATEIFNIVFFVVIISVLLQGTTIPYAAKVLKVDAPLELNHDSVIEYGDKDPNNKMIEFTVANNAAAAGKQLYELNLPQGALVSLIYKKGEYIIPTGSTVVESCDVLFVLMDKTKEDTVREILCSEQKDETV</sequence>
<keyword evidence="6 9" id="KW-1133">Transmembrane helix</keyword>
<dbReference type="EMBL" id="DVJO01000030">
    <property type="protein sequence ID" value="HIS82240.1"/>
    <property type="molecule type" value="Genomic_DNA"/>
</dbReference>
<dbReference type="PANTHER" id="PTHR32507:SF7">
    <property type="entry name" value="K(+)_H(+) ANTIPORTER NHAP2"/>
    <property type="match status" value="1"/>
</dbReference>
<protein>
    <submittedName>
        <fullName evidence="11">Potassium/proton antiporter</fullName>
    </submittedName>
</protein>
<comment type="subcellular location">
    <subcellularLocation>
        <location evidence="1">Cell membrane</location>
        <topology evidence="1">Multi-pass membrane protein</topology>
    </subcellularLocation>
</comment>
<dbReference type="GO" id="GO:1902600">
    <property type="term" value="P:proton transmembrane transport"/>
    <property type="evidence" value="ECO:0007669"/>
    <property type="project" value="InterPro"/>
</dbReference>
<feature type="transmembrane region" description="Helical" evidence="9">
    <location>
        <begin position="230"/>
        <end position="256"/>
    </location>
</feature>
<organism evidence="11 12">
    <name type="scientific">Candidatus Scatenecus faecavium</name>
    <dbReference type="NCBI Taxonomy" id="2840915"/>
    <lineage>
        <taxon>Bacteria</taxon>
        <taxon>Candidatus Scatenecus</taxon>
    </lineage>
</organism>
<dbReference type="PROSITE" id="PS51202">
    <property type="entry name" value="RCK_C"/>
    <property type="match status" value="1"/>
</dbReference>
<feature type="transmembrane region" description="Helical" evidence="9">
    <location>
        <begin position="89"/>
        <end position="112"/>
    </location>
</feature>
<gene>
    <name evidence="11" type="ORF">IAD41_01365</name>
</gene>
<dbReference type="GO" id="GO:0006813">
    <property type="term" value="P:potassium ion transport"/>
    <property type="evidence" value="ECO:0007669"/>
    <property type="project" value="InterPro"/>
</dbReference>
<feature type="transmembrane region" description="Helical" evidence="9">
    <location>
        <begin position="268"/>
        <end position="288"/>
    </location>
</feature>
<keyword evidence="4" id="KW-1003">Cell membrane</keyword>
<dbReference type="InterPro" id="IPR006037">
    <property type="entry name" value="RCK_C"/>
</dbReference>
<feature type="transmembrane region" description="Helical" evidence="9">
    <location>
        <begin position="32"/>
        <end position="52"/>
    </location>
</feature>
<feature type="transmembrane region" description="Helical" evidence="9">
    <location>
        <begin position="300"/>
        <end position="319"/>
    </location>
</feature>
<feature type="transmembrane region" description="Helical" evidence="9">
    <location>
        <begin position="331"/>
        <end position="349"/>
    </location>
</feature>
<dbReference type="GO" id="GO:0008324">
    <property type="term" value="F:monoatomic cation transmembrane transporter activity"/>
    <property type="evidence" value="ECO:0007669"/>
    <property type="project" value="InterPro"/>
</dbReference>
<name>A0A9D1K2U9_9BACT</name>
<evidence type="ECO:0000256" key="3">
    <source>
        <dbReference type="ARBA" id="ARBA00022449"/>
    </source>
</evidence>
<accession>A0A9D1K2U9</accession>
<evidence type="ECO:0000256" key="2">
    <source>
        <dbReference type="ARBA" id="ARBA00022448"/>
    </source>
</evidence>
<feature type="transmembrane region" description="Helical" evidence="9">
    <location>
        <begin position="163"/>
        <end position="186"/>
    </location>
</feature>
<evidence type="ECO:0000256" key="9">
    <source>
        <dbReference type="SAM" id="Phobius"/>
    </source>
</evidence>
<feature type="domain" description="RCK C-terminal" evidence="10">
    <location>
        <begin position="398"/>
        <end position="481"/>
    </location>
</feature>
<dbReference type="InterPro" id="IPR036721">
    <property type="entry name" value="RCK_C_sf"/>
</dbReference>
<dbReference type="NCBIfam" id="NF003715">
    <property type="entry name" value="PRK05326.1-2"/>
    <property type="match status" value="1"/>
</dbReference>
<keyword evidence="2" id="KW-0813">Transport</keyword>
<feature type="transmembrane region" description="Helical" evidence="9">
    <location>
        <begin position="193"/>
        <end position="210"/>
    </location>
</feature>
<dbReference type="AlphaFoldDB" id="A0A9D1K2U9"/>
<dbReference type="SUPFAM" id="SSF116726">
    <property type="entry name" value="TrkA C-terminal domain-like"/>
    <property type="match status" value="1"/>
</dbReference>
<feature type="transmembrane region" description="Helical" evidence="9">
    <location>
        <begin position="58"/>
        <end position="77"/>
    </location>
</feature>
<evidence type="ECO:0000313" key="12">
    <source>
        <dbReference type="Proteomes" id="UP000824139"/>
    </source>
</evidence>
<dbReference type="PANTHER" id="PTHR32507">
    <property type="entry name" value="NA(+)/H(+) ANTIPORTER 1"/>
    <property type="match status" value="1"/>
</dbReference>
<dbReference type="Gene3D" id="1.20.1530.20">
    <property type="match status" value="1"/>
</dbReference>
<keyword evidence="5 9" id="KW-0812">Transmembrane</keyword>
<feature type="transmembrane region" description="Helical" evidence="9">
    <location>
        <begin position="361"/>
        <end position="384"/>
    </location>
</feature>
<evidence type="ECO:0000256" key="8">
    <source>
        <dbReference type="ARBA" id="ARBA00023136"/>
    </source>
</evidence>
<dbReference type="InterPro" id="IPR038770">
    <property type="entry name" value="Na+/solute_symporter_sf"/>
</dbReference>
<reference evidence="11" key="2">
    <citation type="journal article" date="2021" name="PeerJ">
        <title>Extensive microbial diversity within the chicken gut microbiome revealed by metagenomics and culture.</title>
        <authorList>
            <person name="Gilroy R."/>
            <person name="Ravi A."/>
            <person name="Getino M."/>
            <person name="Pursley I."/>
            <person name="Horton D.L."/>
            <person name="Alikhan N.F."/>
            <person name="Baker D."/>
            <person name="Gharbi K."/>
            <person name="Hall N."/>
            <person name="Watson M."/>
            <person name="Adriaenssens E.M."/>
            <person name="Foster-Nyarko E."/>
            <person name="Jarju S."/>
            <person name="Secka A."/>
            <person name="Antonio M."/>
            <person name="Oren A."/>
            <person name="Chaudhuri R.R."/>
            <person name="La Ragione R."/>
            <person name="Hildebrand F."/>
            <person name="Pallen M.J."/>
        </authorList>
    </citation>
    <scope>NUCLEOTIDE SEQUENCE</scope>
    <source>
        <strain evidence="11">CHK152-2994</strain>
    </source>
</reference>
<evidence type="ECO:0000256" key="6">
    <source>
        <dbReference type="ARBA" id="ARBA00022989"/>
    </source>
</evidence>
<keyword evidence="8 9" id="KW-0472">Membrane</keyword>
<keyword evidence="3" id="KW-0050">Antiport</keyword>
<dbReference type="InterPro" id="IPR006153">
    <property type="entry name" value="Cation/H_exchanger_TM"/>
</dbReference>
<proteinExistence type="predicted"/>
<dbReference type="NCBIfam" id="NF003716">
    <property type="entry name" value="PRK05326.1-3"/>
    <property type="match status" value="1"/>
</dbReference>
<evidence type="ECO:0000256" key="1">
    <source>
        <dbReference type="ARBA" id="ARBA00004651"/>
    </source>
</evidence>
<evidence type="ECO:0000256" key="7">
    <source>
        <dbReference type="ARBA" id="ARBA00023065"/>
    </source>
</evidence>
<dbReference type="GO" id="GO:0015297">
    <property type="term" value="F:antiporter activity"/>
    <property type="evidence" value="ECO:0007669"/>
    <property type="project" value="UniProtKB-KW"/>
</dbReference>
<evidence type="ECO:0000313" key="11">
    <source>
        <dbReference type="EMBL" id="HIS82240.1"/>
    </source>
</evidence>
<reference evidence="11" key="1">
    <citation type="submission" date="2020-10" db="EMBL/GenBank/DDBJ databases">
        <authorList>
            <person name="Gilroy R."/>
        </authorList>
    </citation>
    <scope>NUCLEOTIDE SEQUENCE</scope>
    <source>
        <strain evidence="11">CHK152-2994</strain>
    </source>
</reference>
<evidence type="ECO:0000256" key="5">
    <source>
        <dbReference type="ARBA" id="ARBA00022692"/>
    </source>
</evidence>
<dbReference type="GO" id="GO:0005886">
    <property type="term" value="C:plasma membrane"/>
    <property type="evidence" value="ECO:0007669"/>
    <property type="project" value="UniProtKB-SubCell"/>
</dbReference>
<keyword evidence="7" id="KW-0406">Ion transport</keyword>
<feature type="transmembrane region" description="Helical" evidence="9">
    <location>
        <begin position="6"/>
        <end position="25"/>
    </location>
</feature>
<comment type="caution">
    <text evidence="11">The sequence shown here is derived from an EMBL/GenBank/DDBJ whole genome shotgun (WGS) entry which is preliminary data.</text>
</comment>
<evidence type="ECO:0000256" key="4">
    <source>
        <dbReference type="ARBA" id="ARBA00022475"/>
    </source>
</evidence>